<name>C8W9Q8_LANP1</name>
<accession>C8W9Q8</accession>
<organism evidence="1 2">
    <name type="scientific">Lancefieldella parvula (strain ATCC 33793 / DSM 20469 / CCUG 32760 / JCM 10300 / KCTC 3663 / VPI 0546 / 1246)</name>
    <name type="common">Atopobium parvulum</name>
    <dbReference type="NCBI Taxonomy" id="521095"/>
    <lineage>
        <taxon>Bacteria</taxon>
        <taxon>Bacillati</taxon>
        <taxon>Actinomycetota</taxon>
        <taxon>Coriobacteriia</taxon>
        <taxon>Coriobacteriales</taxon>
        <taxon>Atopobiaceae</taxon>
        <taxon>Lancefieldella</taxon>
    </lineage>
</organism>
<dbReference type="RefSeq" id="WP_012808504.1">
    <property type="nucleotide sequence ID" value="NC_013203.1"/>
</dbReference>
<dbReference type="KEGG" id="apv:Apar_0415"/>
<dbReference type="GeneID" id="84805943"/>
<evidence type="ECO:0000313" key="1">
    <source>
        <dbReference type="EMBL" id="ACV50846.1"/>
    </source>
</evidence>
<keyword evidence="2" id="KW-1185">Reference proteome</keyword>
<sequence>MSDDFRKLVTALQSDYSLAIDFLDDPSCFLKNYQLNENEYKALSTSDFSLLAELCGSEQVAAGALSGAHSSLCTKTTPVIK</sequence>
<proteinExistence type="predicted"/>
<protein>
    <recommendedName>
        <fullName evidence="3">Extradiol ring-cleavage dioxygenase LigAB LigA subunit domain-containing protein</fullName>
    </recommendedName>
</protein>
<reference evidence="1 2" key="1">
    <citation type="journal article" date="2009" name="Stand. Genomic Sci.">
        <title>Complete genome sequence of Atopobium parvulum type strain (IPP 1246).</title>
        <authorList>
            <person name="Copeland A."/>
            <person name="Sikorski J."/>
            <person name="Lapidus A."/>
            <person name="Nolan M."/>
            <person name="Del Rio T.G."/>
            <person name="Lucas S."/>
            <person name="Chen F."/>
            <person name="Tice H."/>
            <person name="Pitluck S."/>
            <person name="Cheng J.F."/>
            <person name="Pukall R."/>
            <person name="Chertkov O."/>
            <person name="Brettin T."/>
            <person name="Han C."/>
            <person name="Detter J.C."/>
            <person name="Kuske C."/>
            <person name="Bruce D."/>
            <person name="Goodwin L."/>
            <person name="Ivanova N."/>
            <person name="Mavromatis K."/>
            <person name="Mikhailova N."/>
            <person name="Chen A."/>
            <person name="Palaniappan K."/>
            <person name="Chain P."/>
            <person name="Rohde M."/>
            <person name="Goker M."/>
            <person name="Bristow J."/>
            <person name="Eisen J.A."/>
            <person name="Markowitz V."/>
            <person name="Hugenholtz P."/>
            <person name="Kyrpides N.C."/>
            <person name="Klenk H.P."/>
            <person name="Detter J.C."/>
        </authorList>
    </citation>
    <scope>NUCLEOTIDE SEQUENCE [LARGE SCALE GENOMIC DNA]</scope>
    <source>
        <strain evidence="2">ATCC 33793 / DSM 20469 / CCUG 32760 / JCM 10300 / KCTC 3663 / VPI 0546 / 1246</strain>
    </source>
</reference>
<dbReference type="OrthoDB" id="10008207at2"/>
<gene>
    <name evidence="1" type="ordered locus">Apar_0415</name>
</gene>
<dbReference type="Proteomes" id="UP000000960">
    <property type="component" value="Chromosome"/>
</dbReference>
<evidence type="ECO:0000313" key="2">
    <source>
        <dbReference type="Proteomes" id="UP000000960"/>
    </source>
</evidence>
<dbReference type="EMBL" id="CP001721">
    <property type="protein sequence ID" value="ACV50846.1"/>
    <property type="molecule type" value="Genomic_DNA"/>
</dbReference>
<dbReference type="AlphaFoldDB" id="C8W9Q8"/>
<dbReference type="HOGENOM" id="CLU_2632541_0_0_11"/>
<dbReference type="STRING" id="521095.Apar_0415"/>
<evidence type="ECO:0008006" key="3">
    <source>
        <dbReference type="Google" id="ProtNLM"/>
    </source>
</evidence>